<reference evidence="3 4" key="1">
    <citation type="submission" date="2014-06" db="EMBL/GenBank/DDBJ databases">
        <title>Evolutionary Origins and Diversification of the Mycorrhizal Mutualists.</title>
        <authorList>
            <consortium name="DOE Joint Genome Institute"/>
            <consortium name="Mycorrhizal Genomics Consortium"/>
            <person name="Kohler A."/>
            <person name="Kuo A."/>
            <person name="Nagy L.G."/>
            <person name="Floudas D."/>
            <person name="Copeland A."/>
            <person name="Barry K.W."/>
            <person name="Cichocki N."/>
            <person name="Veneault-Fourrey C."/>
            <person name="LaButti K."/>
            <person name="Lindquist E.A."/>
            <person name="Lipzen A."/>
            <person name="Lundell T."/>
            <person name="Morin E."/>
            <person name="Murat C."/>
            <person name="Riley R."/>
            <person name="Ohm R."/>
            <person name="Sun H."/>
            <person name="Tunlid A."/>
            <person name="Henrissat B."/>
            <person name="Grigoriev I.V."/>
            <person name="Hibbett D.S."/>
            <person name="Martin F."/>
        </authorList>
    </citation>
    <scope>NUCLEOTIDE SEQUENCE [LARGE SCALE GENOMIC DNA]</scope>
    <source>
        <strain evidence="3 4">SS14</strain>
    </source>
</reference>
<dbReference type="InterPro" id="IPR018713">
    <property type="entry name" value="MPAB/Lcp_cat_dom"/>
</dbReference>
<dbReference type="OrthoDB" id="6361347at2759"/>
<keyword evidence="1" id="KW-0472">Membrane</keyword>
<protein>
    <submittedName>
        <fullName evidence="3">Unplaced genomic scaffold SPHSTscaffold_81, whole genome shotgun sequence</fullName>
    </submittedName>
</protein>
<accession>A0A0C9UVQ8</accession>
<dbReference type="HOGENOM" id="CLU_021326_0_0_1"/>
<dbReference type="AlphaFoldDB" id="A0A0C9UVQ8"/>
<evidence type="ECO:0000256" key="1">
    <source>
        <dbReference type="SAM" id="Phobius"/>
    </source>
</evidence>
<dbReference type="Pfam" id="PF09995">
    <property type="entry name" value="MPAB_Lcp_cat"/>
    <property type="match status" value="1"/>
</dbReference>
<dbReference type="PANTHER" id="PTHR37539">
    <property type="entry name" value="SECRETED PROTEIN-RELATED"/>
    <property type="match status" value="1"/>
</dbReference>
<dbReference type="GO" id="GO:0016491">
    <property type="term" value="F:oxidoreductase activity"/>
    <property type="evidence" value="ECO:0007669"/>
    <property type="project" value="InterPro"/>
</dbReference>
<dbReference type="PANTHER" id="PTHR37539:SF1">
    <property type="entry name" value="ER-BOUND OXYGENASE MPAB_MPAB'_RUBBER OXYGENASE CATALYTIC DOMAIN-CONTAINING PROTEIN"/>
    <property type="match status" value="1"/>
</dbReference>
<evidence type="ECO:0000259" key="2">
    <source>
        <dbReference type="Pfam" id="PF09995"/>
    </source>
</evidence>
<feature type="domain" description="ER-bound oxygenase mpaB/mpaB'/Rubber oxygenase catalytic" evidence="2">
    <location>
        <begin position="180"/>
        <end position="445"/>
    </location>
</feature>
<proteinExistence type="predicted"/>
<organism evidence="3 4">
    <name type="scientific">Sphaerobolus stellatus (strain SS14)</name>
    <dbReference type="NCBI Taxonomy" id="990650"/>
    <lineage>
        <taxon>Eukaryota</taxon>
        <taxon>Fungi</taxon>
        <taxon>Dikarya</taxon>
        <taxon>Basidiomycota</taxon>
        <taxon>Agaricomycotina</taxon>
        <taxon>Agaricomycetes</taxon>
        <taxon>Phallomycetidae</taxon>
        <taxon>Geastrales</taxon>
        <taxon>Sphaerobolaceae</taxon>
        <taxon>Sphaerobolus</taxon>
    </lineage>
</organism>
<gene>
    <name evidence="3" type="ORF">M422DRAFT_68961</name>
</gene>
<name>A0A0C9UVQ8_SPHS4</name>
<dbReference type="Proteomes" id="UP000054279">
    <property type="component" value="Unassembled WGS sequence"/>
</dbReference>
<feature type="transmembrane region" description="Helical" evidence="1">
    <location>
        <begin position="481"/>
        <end position="504"/>
    </location>
</feature>
<evidence type="ECO:0000313" key="3">
    <source>
        <dbReference type="EMBL" id="KIJ38929.1"/>
    </source>
</evidence>
<sequence length="508" mass="57050">MVYYIGSFSHPINQQEIIHIQDPAQTESLRAGDVIERWDHVLEWDENCLKASQLEEWRGTGDPLCDEALKSMFPSSSSSVGIDLLKRLEEDAQTNPQGPSKAFLDHAMRLPPDDIAASKEEILLAQTFYLRHSVAIMQSLMHFSLAGGFASPRITRVLQSVSYLLPSSKYQSREMTEQMNNRTFSRLLETSQFILDVMGCMDPYAPMSDTIGCLKPEGEGWKAALRVRLLHGIARKRIMEKLNSSSNVYNTEKDGIPINQEDMAATLGSFSVAPLWCLSRLYPIPIPVSTAGEEAAFIATWRHIGFYLGVDPGILRAHFSSSVNATKFLSSTIIHLLTSYPDEQYYFPPTMPVLRAISGRPPFPKTLAHHCALTRRLLGNSMSTYLGVPSTSILENIRVLKDCVMMQLPILFACYYPRQGWDQTRLTLLRATVPRVIRSQLGLRRTVFRARTETGEIAEGVMAEESVQPDPVGAKKLMRGWWMLLIEMAAAICGFLIIPVGITWKLYT</sequence>
<dbReference type="InterPro" id="IPR037473">
    <property type="entry name" value="Lcp-like"/>
</dbReference>
<keyword evidence="1" id="KW-1133">Transmembrane helix</keyword>
<dbReference type="EMBL" id="KN837156">
    <property type="protein sequence ID" value="KIJ38929.1"/>
    <property type="molecule type" value="Genomic_DNA"/>
</dbReference>
<evidence type="ECO:0000313" key="4">
    <source>
        <dbReference type="Proteomes" id="UP000054279"/>
    </source>
</evidence>
<keyword evidence="4" id="KW-1185">Reference proteome</keyword>
<keyword evidence="1" id="KW-0812">Transmembrane</keyword>